<dbReference type="GeneID" id="71993680"/>
<organism evidence="1 2">
    <name type="scientific">Passalora fulva</name>
    <name type="common">Tomato leaf mold</name>
    <name type="synonym">Cladosporium fulvum</name>
    <dbReference type="NCBI Taxonomy" id="5499"/>
    <lineage>
        <taxon>Eukaryota</taxon>
        <taxon>Fungi</taxon>
        <taxon>Dikarya</taxon>
        <taxon>Ascomycota</taxon>
        <taxon>Pezizomycotina</taxon>
        <taxon>Dothideomycetes</taxon>
        <taxon>Dothideomycetidae</taxon>
        <taxon>Mycosphaerellales</taxon>
        <taxon>Mycosphaerellaceae</taxon>
        <taxon>Fulvia</taxon>
    </lineage>
</organism>
<reference evidence="1" key="1">
    <citation type="submission" date="2021-12" db="EMBL/GenBank/DDBJ databases">
        <authorList>
            <person name="Zaccaron A."/>
            <person name="Stergiopoulos I."/>
        </authorList>
    </citation>
    <scope>NUCLEOTIDE SEQUENCE</scope>
    <source>
        <strain evidence="1">Race5_Kim</strain>
    </source>
</reference>
<proteinExistence type="predicted"/>
<protein>
    <submittedName>
        <fullName evidence="1">Uncharacterized protein</fullName>
    </submittedName>
</protein>
<dbReference type="AlphaFoldDB" id="A0A9Q8PLT6"/>
<dbReference type="KEGG" id="ffu:CLAFUR5_13802"/>
<gene>
    <name evidence="1" type="ORF">CLAFUR5_13802</name>
</gene>
<accession>A0A9Q8PLT6</accession>
<reference evidence="1" key="2">
    <citation type="journal article" date="2022" name="Microb. Genom.">
        <title>A chromosome-scale genome assembly of the tomato pathogen Cladosporium fulvum reveals a compartmentalized genome architecture and the presence of a dispensable chromosome.</title>
        <authorList>
            <person name="Zaccaron A.Z."/>
            <person name="Chen L.H."/>
            <person name="Samaras A."/>
            <person name="Stergiopoulos I."/>
        </authorList>
    </citation>
    <scope>NUCLEOTIDE SEQUENCE</scope>
    <source>
        <strain evidence="1">Race5_Kim</strain>
    </source>
</reference>
<dbReference type="RefSeq" id="XP_047769151.1">
    <property type="nucleotide sequence ID" value="XM_047912950.1"/>
</dbReference>
<keyword evidence="2" id="KW-1185">Reference proteome</keyword>
<dbReference type="Proteomes" id="UP000756132">
    <property type="component" value="Chromosome 12"/>
</dbReference>
<evidence type="ECO:0000313" key="1">
    <source>
        <dbReference type="EMBL" id="UJO24785.1"/>
    </source>
</evidence>
<dbReference type="EMBL" id="CP090174">
    <property type="protein sequence ID" value="UJO24785.1"/>
    <property type="molecule type" value="Genomic_DNA"/>
</dbReference>
<sequence length="280" mass="31126">MTEIEIQTSLLYGIFTGTKSFLIGTRFLVNRTHVESLVNKILHERLPQELIDLVGDELHQLNQAEIVAKWAAGPRFDTADHTFYDFLSTPATRHGARPPRYPAERQVLKKVQEHANVNALWITASRPGAKPDGESYDHKAYLHLSALKAPDKPSLAWSLPPSAGFASFATTGAVYIGRKGRTSAGLNPGHNTSHNIAIDAAVYHRDPAHDARKRRRGLPETQAARLLQCENVTEAIQGWDAETVKAYVDLLGLKVVPFEEGNPMKPGLHIWQRIFDCIDT</sequence>
<dbReference type="OrthoDB" id="3938544at2759"/>
<evidence type="ECO:0000313" key="2">
    <source>
        <dbReference type="Proteomes" id="UP000756132"/>
    </source>
</evidence>
<name>A0A9Q8PLT6_PASFU</name>